<dbReference type="Proteomes" id="UP001165186">
    <property type="component" value="Unassembled WGS sequence"/>
</dbReference>
<reference evidence="1" key="1">
    <citation type="submission" date="2024-09" db="EMBL/GenBank/DDBJ databases">
        <title>Draft Genome Sequences of Neofusicoccum parvum.</title>
        <authorList>
            <person name="Ashida A."/>
            <person name="Camagna M."/>
            <person name="Tanaka A."/>
            <person name="Takemoto D."/>
        </authorList>
    </citation>
    <scope>NUCLEOTIDE SEQUENCE</scope>
    <source>
        <strain evidence="1">PPO83</strain>
    </source>
</reference>
<evidence type="ECO:0000313" key="1">
    <source>
        <dbReference type="EMBL" id="GME33897.1"/>
    </source>
</evidence>
<comment type="caution">
    <text evidence="1">The sequence shown here is derived from an EMBL/GenBank/DDBJ whole genome shotgun (WGS) entry which is preliminary data.</text>
</comment>
<sequence length="691" mass="75156">MAGTLEWPMMRARAADAPADFTPAEIPFAGKVISMLMSLVTLCVLSICITRRVQRIRQWSALPLAAWLIVIIYVDSFLFVFVTALFKDIGLNNNPEICEGAILLCLICYMTTKIFIYLFLVEKAYIVRGSNKSRFTDKLYLFNCCFMMLPYAIVVILNFVWRISYINNGGTCIIGMEKRAMLPLIIFDVAVNVYLTILFIVPLRKLYSYKNNSNTMLHTMAFRTFIGSCATLTSSVANLTVLMVLNGEPGWVCLMCCNADILFSVLILHWVTSGDKTGQTTNDSFSRDGFPSNPDGSRTRSRNTSKNKSKTGKNGSEIGTETIISRHYAAAAATEVGQDWPDAIKADINASCVPADRNSGEEIAMNRIMVTHERTMVVAEERNESGDDLSETTAGTSGVTWPEPPLPSLRDEPSPDTMAAEPTTTTVTFLTTGTCRIKTAMYTQPATRPVPLRRLRAALCTTWTAPLPIGAFLIAHPSGPILFDTGESPLCNTPGYVPAWNVPTRTWSRTAIAPADGIVAQLRARGVEPKDLQAVVLSHLHRDHAGGLEELARAAPDVPVWVGAEHWGAFGQSPWRAALEGCVPGHWPPGFAPRLLERGGGAVGPWGCGYPLTEDGRVVAVDTPGHVPGHVSLVVRGVDGEGVETTFFLTGDATYGMELLDREETDGVNDDPARALESGPKSNEASGSAIL</sequence>
<dbReference type="EMBL" id="BSXG01000066">
    <property type="protein sequence ID" value="GME33897.1"/>
    <property type="molecule type" value="Genomic_DNA"/>
</dbReference>
<gene>
    <name evidence="1" type="primary">g1185</name>
    <name evidence="1" type="ORF">NpPPO83_00001185</name>
</gene>
<accession>A0ACB5SBU4</accession>
<keyword evidence="2" id="KW-1185">Reference proteome</keyword>
<name>A0ACB5SBU4_9PEZI</name>
<proteinExistence type="predicted"/>
<protein>
    <submittedName>
        <fullName evidence="1">Uncharacterized protein</fullName>
    </submittedName>
</protein>
<evidence type="ECO:0000313" key="2">
    <source>
        <dbReference type="Proteomes" id="UP001165186"/>
    </source>
</evidence>
<organism evidence="1 2">
    <name type="scientific">Neofusicoccum parvum</name>
    <dbReference type="NCBI Taxonomy" id="310453"/>
    <lineage>
        <taxon>Eukaryota</taxon>
        <taxon>Fungi</taxon>
        <taxon>Dikarya</taxon>
        <taxon>Ascomycota</taxon>
        <taxon>Pezizomycotina</taxon>
        <taxon>Dothideomycetes</taxon>
        <taxon>Dothideomycetes incertae sedis</taxon>
        <taxon>Botryosphaeriales</taxon>
        <taxon>Botryosphaeriaceae</taxon>
        <taxon>Neofusicoccum</taxon>
    </lineage>
</organism>